<dbReference type="PANTHER" id="PTHR43019">
    <property type="entry name" value="SERINE ENDOPROTEASE DEGS"/>
    <property type="match status" value="1"/>
</dbReference>
<accession>A0A220UFG2</accession>
<evidence type="ECO:0008006" key="4">
    <source>
        <dbReference type="Google" id="ProtNLM"/>
    </source>
</evidence>
<dbReference type="PANTHER" id="PTHR43019:SF23">
    <property type="entry name" value="PROTEASE DO-LIKE 5, CHLOROPLASTIC"/>
    <property type="match status" value="1"/>
</dbReference>
<sequence length="448" mass="46884">MRICPILPLRILRLRSRAAPSERMGPPMTTEYLGGRLAAIAATAVLALTGCIPGFTTPLDVQEPPGGEQQGSDENKGSDSSADDVSGTEGKAESGGKAQNGESDGDPEGWESVVATTRSGVVHLTVTGCDPDVLGSGSGFLIAPDLVVTAAHVVEGATSTVAAVDEQLRNAQVLGLDTEADVALLQLDEPVDGYTFSWAEGEAPIGSAVAALGFPLGGGFSVVTGVLSGYDESETGQELLRITAPTNAGNSGGAIVTRDGEVIGVHSWTLLEAFGRPVDGMHFSVSHTAARPLVEGWRGHPDPPGMPACATEAEPFELTVDTDLSDPDVIVAALTVLVHGEAINTGSYESAFAMFTPQMQEAMGGLEEWSSGLDTSYWTELTLTGSTITEEGVELRMTLRTEQSPHYGPGGEACSDWDLTYALLWDDDLQEYFIDQVRLESDPIGCAQ</sequence>
<dbReference type="InterPro" id="IPR001940">
    <property type="entry name" value="Peptidase_S1C"/>
</dbReference>
<evidence type="ECO:0000313" key="2">
    <source>
        <dbReference type="EMBL" id="ASK66825.1"/>
    </source>
</evidence>
<protein>
    <recommendedName>
        <fullName evidence="4">Serine protease</fullName>
    </recommendedName>
</protein>
<dbReference type="Gene3D" id="2.40.10.10">
    <property type="entry name" value="Trypsin-like serine proteases"/>
    <property type="match status" value="2"/>
</dbReference>
<name>A0A220UFG2_9MICO</name>
<dbReference type="InterPro" id="IPR043504">
    <property type="entry name" value="Peptidase_S1_PA_chymotrypsin"/>
</dbReference>
<dbReference type="SUPFAM" id="SSF50494">
    <property type="entry name" value="Trypsin-like serine proteases"/>
    <property type="match status" value="1"/>
</dbReference>
<reference evidence="3" key="1">
    <citation type="submission" date="2017-07" db="EMBL/GenBank/DDBJ databases">
        <title>Brachybacterium sp. VR2415.</title>
        <authorList>
            <person name="Tak E.J."/>
            <person name="Bae J.-W."/>
        </authorList>
    </citation>
    <scope>NUCLEOTIDE SEQUENCE [LARGE SCALE GENOMIC DNA]</scope>
    <source>
        <strain evidence="3">VR2415</strain>
    </source>
</reference>
<dbReference type="GO" id="GO:0006508">
    <property type="term" value="P:proteolysis"/>
    <property type="evidence" value="ECO:0007669"/>
    <property type="project" value="InterPro"/>
</dbReference>
<dbReference type="Pfam" id="PF13365">
    <property type="entry name" value="Trypsin_2"/>
    <property type="match status" value="1"/>
</dbReference>
<dbReference type="PRINTS" id="PR00834">
    <property type="entry name" value="PROTEASES2C"/>
</dbReference>
<dbReference type="GO" id="GO:0004252">
    <property type="term" value="F:serine-type endopeptidase activity"/>
    <property type="evidence" value="ECO:0007669"/>
    <property type="project" value="InterPro"/>
</dbReference>
<dbReference type="EMBL" id="CP022316">
    <property type="protein sequence ID" value="ASK66825.1"/>
    <property type="molecule type" value="Genomic_DNA"/>
</dbReference>
<evidence type="ECO:0000313" key="3">
    <source>
        <dbReference type="Proteomes" id="UP000198398"/>
    </source>
</evidence>
<proteinExistence type="predicted"/>
<organism evidence="2 3">
    <name type="scientific">Brachybacterium avium</name>
    <dbReference type="NCBI Taxonomy" id="2017485"/>
    <lineage>
        <taxon>Bacteria</taxon>
        <taxon>Bacillati</taxon>
        <taxon>Actinomycetota</taxon>
        <taxon>Actinomycetes</taxon>
        <taxon>Micrococcales</taxon>
        <taxon>Dermabacteraceae</taxon>
        <taxon>Brachybacterium</taxon>
    </lineage>
</organism>
<dbReference type="KEGG" id="brv:CFK39_14540"/>
<feature type="region of interest" description="Disordered" evidence="1">
    <location>
        <begin position="57"/>
        <end position="111"/>
    </location>
</feature>
<gene>
    <name evidence="2" type="ORF">CFK39_14540</name>
</gene>
<dbReference type="Proteomes" id="UP000198398">
    <property type="component" value="Chromosome"/>
</dbReference>
<dbReference type="InterPro" id="IPR009003">
    <property type="entry name" value="Peptidase_S1_PA"/>
</dbReference>
<dbReference type="AlphaFoldDB" id="A0A220UFG2"/>
<keyword evidence="3" id="KW-1185">Reference proteome</keyword>
<evidence type="ECO:0000256" key="1">
    <source>
        <dbReference type="SAM" id="MobiDB-lite"/>
    </source>
</evidence>